<protein>
    <submittedName>
        <fullName evidence="6">Uncharacterized protein</fullName>
    </submittedName>
</protein>
<name>A0A7J6S1Y3_PEROL</name>
<evidence type="ECO:0000256" key="1">
    <source>
        <dbReference type="ARBA" id="ARBA00001933"/>
    </source>
</evidence>
<dbReference type="InterPro" id="IPR010977">
    <property type="entry name" value="Aromatic_deC"/>
</dbReference>
<dbReference type="GO" id="GO:0016831">
    <property type="term" value="F:carboxy-lyase activity"/>
    <property type="evidence" value="ECO:0007669"/>
    <property type="project" value="UniProtKB-KW"/>
</dbReference>
<keyword evidence="7" id="KW-1185">Reference proteome</keyword>
<evidence type="ECO:0000256" key="2">
    <source>
        <dbReference type="ARBA" id="ARBA00022793"/>
    </source>
</evidence>
<dbReference type="Proteomes" id="UP000553632">
    <property type="component" value="Unassembled WGS sequence"/>
</dbReference>
<dbReference type="PANTHER" id="PTHR11999">
    <property type="entry name" value="GROUP II PYRIDOXAL-5-PHOSPHATE DECARBOXYLASE"/>
    <property type="match status" value="1"/>
</dbReference>
<evidence type="ECO:0000256" key="3">
    <source>
        <dbReference type="ARBA" id="ARBA00022898"/>
    </source>
</evidence>
<dbReference type="InterPro" id="IPR015424">
    <property type="entry name" value="PyrdxlP-dep_Trfase"/>
</dbReference>
<evidence type="ECO:0000256" key="4">
    <source>
        <dbReference type="ARBA" id="ARBA00023239"/>
    </source>
</evidence>
<dbReference type="PANTHER" id="PTHR11999:SF70">
    <property type="entry name" value="MIP05841P"/>
    <property type="match status" value="1"/>
</dbReference>
<keyword evidence="2" id="KW-0210">Decarboxylase</keyword>
<dbReference type="EMBL" id="JABANO010021597">
    <property type="protein sequence ID" value="KAF4726546.1"/>
    <property type="molecule type" value="Genomic_DNA"/>
</dbReference>
<evidence type="ECO:0000256" key="5">
    <source>
        <dbReference type="RuleBase" id="RU000382"/>
    </source>
</evidence>
<keyword evidence="4 5" id="KW-0456">Lyase</keyword>
<dbReference type="Pfam" id="PF00282">
    <property type="entry name" value="Pyridoxal_deC"/>
    <property type="match status" value="1"/>
</dbReference>
<sequence length="187" mass="20824">CEREGIWLHVDASDGGGALFLEGHQEHRLQISRYADSINMSGSFWLPTGLDMEFLWVKEKRRMTAAFAATGDYLPKATETVSAPTLSKWSVPLGRQFRSLRLWCVLQYHGLRGLKRSIEAKVTAADSRAAAFDERLQGDHVGFEANASLTIEFIARYFESLEECPVRELELEPGSCAARLVGDGTSL</sequence>
<dbReference type="GO" id="GO:0019752">
    <property type="term" value="P:carboxylic acid metabolic process"/>
    <property type="evidence" value="ECO:0007669"/>
    <property type="project" value="InterPro"/>
</dbReference>
<reference evidence="6 7" key="1">
    <citation type="submission" date="2020-04" db="EMBL/GenBank/DDBJ databases">
        <title>Perkinsus olseni comparative genomics.</title>
        <authorList>
            <person name="Bogema D.R."/>
        </authorList>
    </citation>
    <scope>NUCLEOTIDE SEQUENCE [LARGE SCALE GENOMIC DNA]</scope>
    <source>
        <strain evidence="6 7">ATCC PRA-207</strain>
    </source>
</reference>
<dbReference type="InterPro" id="IPR015421">
    <property type="entry name" value="PyrdxlP-dep_Trfase_major"/>
</dbReference>
<gene>
    <name evidence="6" type="ORF">FOZ63_008214</name>
</gene>
<comment type="cofactor">
    <cofactor evidence="1 5">
        <name>pyridoxal 5'-phosphate</name>
        <dbReference type="ChEBI" id="CHEBI:597326"/>
    </cofactor>
</comment>
<dbReference type="SUPFAM" id="SSF53383">
    <property type="entry name" value="PLP-dependent transferases"/>
    <property type="match status" value="1"/>
</dbReference>
<dbReference type="AlphaFoldDB" id="A0A7J6S1Y3"/>
<comment type="caution">
    <text evidence="6">The sequence shown here is derived from an EMBL/GenBank/DDBJ whole genome shotgun (WGS) entry which is preliminary data.</text>
</comment>
<comment type="similarity">
    <text evidence="5">Belongs to the group II decarboxylase family.</text>
</comment>
<evidence type="ECO:0000313" key="6">
    <source>
        <dbReference type="EMBL" id="KAF4726546.1"/>
    </source>
</evidence>
<proteinExistence type="inferred from homology"/>
<organism evidence="6 7">
    <name type="scientific">Perkinsus olseni</name>
    <name type="common">Perkinsus atlanticus</name>
    <dbReference type="NCBI Taxonomy" id="32597"/>
    <lineage>
        <taxon>Eukaryota</taxon>
        <taxon>Sar</taxon>
        <taxon>Alveolata</taxon>
        <taxon>Perkinsozoa</taxon>
        <taxon>Perkinsea</taxon>
        <taxon>Perkinsida</taxon>
        <taxon>Perkinsidae</taxon>
        <taxon>Perkinsus</taxon>
    </lineage>
</organism>
<dbReference type="Gene3D" id="3.40.640.10">
    <property type="entry name" value="Type I PLP-dependent aspartate aminotransferase-like (Major domain)"/>
    <property type="match status" value="1"/>
</dbReference>
<dbReference type="InterPro" id="IPR002129">
    <property type="entry name" value="PyrdxlP-dep_de-COase"/>
</dbReference>
<accession>A0A7J6S1Y3</accession>
<dbReference type="GO" id="GO:0005737">
    <property type="term" value="C:cytoplasm"/>
    <property type="evidence" value="ECO:0007669"/>
    <property type="project" value="TreeGrafter"/>
</dbReference>
<feature type="non-terminal residue" evidence="6">
    <location>
        <position position="187"/>
    </location>
</feature>
<keyword evidence="3 5" id="KW-0663">Pyridoxal phosphate</keyword>
<evidence type="ECO:0000313" key="7">
    <source>
        <dbReference type="Proteomes" id="UP000553632"/>
    </source>
</evidence>
<dbReference type="GO" id="GO:0030170">
    <property type="term" value="F:pyridoxal phosphate binding"/>
    <property type="evidence" value="ECO:0007669"/>
    <property type="project" value="InterPro"/>
</dbReference>